<sequence>MLAMGKEIGQLFSSDQETQTLEKELKVKAKGTKTDYTKQYTDQLTEMQTVLHS</sequence>
<reference evidence="1" key="1">
    <citation type="submission" date="2020-11" db="EMBL/GenBank/DDBJ databases">
        <title>Gallibacterium anatis 1637, full genome, WGS.</title>
        <authorList>
            <person name="Laishevtcev A.I."/>
            <person name="Yakimova E.A."/>
            <person name="Petkovich D."/>
            <person name="Stepanova T.V."/>
            <person name="Kalendr R.S."/>
            <person name="Rubalsky E.O."/>
            <person name="Zulkarneev E.R."/>
            <person name="Aleshkin A.V."/>
        </authorList>
    </citation>
    <scope>NUCLEOTIDE SEQUENCE</scope>
    <source>
        <strain evidence="1">1637</strain>
    </source>
</reference>
<proteinExistence type="predicted"/>
<name>A0A930UXK0_9PAST</name>
<gene>
    <name evidence="1" type="ORF">INT80_06535</name>
</gene>
<evidence type="ECO:0000313" key="1">
    <source>
        <dbReference type="EMBL" id="MBF4102573.1"/>
    </source>
</evidence>
<protein>
    <submittedName>
        <fullName evidence="1">Uncharacterized protein</fullName>
    </submittedName>
</protein>
<dbReference type="EMBL" id="JADION010000015">
    <property type="protein sequence ID" value="MBF4102573.1"/>
    <property type="molecule type" value="Genomic_DNA"/>
</dbReference>
<comment type="caution">
    <text evidence="1">The sequence shown here is derived from an EMBL/GenBank/DDBJ whole genome shotgun (WGS) entry which is preliminary data.</text>
</comment>
<organism evidence="1">
    <name type="scientific">Gallibacterium anatis</name>
    <dbReference type="NCBI Taxonomy" id="750"/>
    <lineage>
        <taxon>Bacteria</taxon>
        <taxon>Pseudomonadati</taxon>
        <taxon>Pseudomonadota</taxon>
        <taxon>Gammaproteobacteria</taxon>
        <taxon>Pasteurellales</taxon>
        <taxon>Pasteurellaceae</taxon>
        <taxon>Gallibacterium</taxon>
    </lineage>
</organism>
<dbReference type="AlphaFoldDB" id="A0A930UXK0"/>
<accession>A0A930UXK0</accession>